<protein>
    <submittedName>
        <fullName evidence="2">Uncharacterized protein</fullName>
    </submittedName>
</protein>
<keyword evidence="1" id="KW-0812">Transmembrane</keyword>
<organism evidence="2">
    <name type="scientific">marine metagenome</name>
    <dbReference type="NCBI Taxonomy" id="408172"/>
    <lineage>
        <taxon>unclassified sequences</taxon>
        <taxon>metagenomes</taxon>
        <taxon>ecological metagenomes</taxon>
    </lineage>
</organism>
<dbReference type="EMBL" id="UINC01086482">
    <property type="protein sequence ID" value="SVC34988.1"/>
    <property type="molecule type" value="Genomic_DNA"/>
</dbReference>
<evidence type="ECO:0000313" key="2">
    <source>
        <dbReference type="EMBL" id="SVC34988.1"/>
    </source>
</evidence>
<gene>
    <name evidence="2" type="ORF">METZ01_LOCUS287842</name>
</gene>
<sequence>MLFSYKTQNELAFQLKKIARLLSFSIFIILIFTGIAAEAEGTDDSVSANEN</sequence>
<reference evidence="2" key="1">
    <citation type="submission" date="2018-05" db="EMBL/GenBank/DDBJ databases">
        <authorList>
            <person name="Lanie J.A."/>
            <person name="Ng W.-L."/>
            <person name="Kazmierczak K.M."/>
            <person name="Andrzejewski T.M."/>
            <person name="Davidsen T.M."/>
            <person name="Wayne K.J."/>
            <person name="Tettelin H."/>
            <person name="Glass J.I."/>
            <person name="Rusch D."/>
            <person name="Podicherti R."/>
            <person name="Tsui H.-C.T."/>
            <person name="Winkler M.E."/>
        </authorList>
    </citation>
    <scope>NUCLEOTIDE SEQUENCE</scope>
</reference>
<name>A0A382LDW2_9ZZZZ</name>
<feature type="transmembrane region" description="Helical" evidence="1">
    <location>
        <begin position="21"/>
        <end position="37"/>
    </location>
</feature>
<evidence type="ECO:0000256" key="1">
    <source>
        <dbReference type="SAM" id="Phobius"/>
    </source>
</evidence>
<proteinExistence type="predicted"/>
<keyword evidence="1" id="KW-0472">Membrane</keyword>
<feature type="non-terminal residue" evidence="2">
    <location>
        <position position="51"/>
    </location>
</feature>
<dbReference type="AlphaFoldDB" id="A0A382LDW2"/>
<accession>A0A382LDW2</accession>
<keyword evidence="1" id="KW-1133">Transmembrane helix</keyword>